<feature type="transmembrane region" description="Helical" evidence="1">
    <location>
        <begin position="6"/>
        <end position="26"/>
    </location>
</feature>
<keyword evidence="1" id="KW-0812">Transmembrane</keyword>
<keyword evidence="4" id="KW-1185">Reference proteome</keyword>
<dbReference type="SMART" id="SM00186">
    <property type="entry name" value="FBG"/>
    <property type="match status" value="1"/>
</dbReference>
<reference evidence="3" key="1">
    <citation type="submission" date="2021-03" db="EMBL/GenBank/DDBJ databases">
        <authorList>
            <person name="Bekaert M."/>
        </authorList>
    </citation>
    <scope>NUCLEOTIDE SEQUENCE</scope>
</reference>
<dbReference type="InterPro" id="IPR050373">
    <property type="entry name" value="Fibrinogen_C-term_domain"/>
</dbReference>
<evidence type="ECO:0000313" key="3">
    <source>
        <dbReference type="EMBL" id="CAG2240805.1"/>
    </source>
</evidence>
<dbReference type="InterPro" id="IPR014716">
    <property type="entry name" value="Fibrinogen_a/b/g_C_1"/>
</dbReference>
<dbReference type="InterPro" id="IPR002181">
    <property type="entry name" value="Fibrinogen_a/b/g_C_dom"/>
</dbReference>
<evidence type="ECO:0000313" key="4">
    <source>
        <dbReference type="Proteomes" id="UP000683360"/>
    </source>
</evidence>
<accession>A0A8S3UB50</accession>
<dbReference type="Proteomes" id="UP000683360">
    <property type="component" value="Unassembled WGS sequence"/>
</dbReference>
<dbReference type="PANTHER" id="PTHR19143">
    <property type="entry name" value="FIBRINOGEN/TENASCIN/ANGIOPOEITIN"/>
    <property type="match status" value="1"/>
</dbReference>
<proteinExistence type="predicted"/>
<dbReference type="AlphaFoldDB" id="A0A8S3UB50"/>
<dbReference type="EMBL" id="CAJPWZ010002575">
    <property type="protein sequence ID" value="CAG2240805.1"/>
    <property type="molecule type" value="Genomic_DNA"/>
</dbReference>
<dbReference type="PANTHER" id="PTHR19143:SF327">
    <property type="entry name" value="FI21813P1-RELATED"/>
    <property type="match status" value="1"/>
</dbReference>
<protein>
    <recommendedName>
        <fullName evidence="2">Fibrinogen C-terminal domain-containing protein</fullName>
    </recommendedName>
</protein>
<dbReference type="NCBIfam" id="NF040941">
    <property type="entry name" value="GGGWT_bact"/>
    <property type="match status" value="1"/>
</dbReference>
<name>A0A8S3UB50_MYTED</name>
<sequence>MFGNRLANITIAFIRLFVGVQIYWYYAGTAKIEIEKYRTYRNMKITTSVSPTEVHSSRSHVECSRHLLSKDTVCVASYNTVTHTCMLYTSGCSPSFDVSSTGTLLIRRDLTGYIYDNEDCSYYKNINAPSGVYKIQPEGVSSGMMVYCDMNTGNYNLHTLTYSNKYMLRVDMTDNFGVTRYAEYYICRVSDEADKYRLIIGEYHGNAGDSMYYNNNQIFHTKDQDSTNNGCSLARYAGFWFDECTRANLNGRWLQNNYEQRTYIYDIFLSFTEVHSDRSHMECSRRLLSKDDICVASYNVVTGACLLYASGCSPSFEVSSSGTWLIRRDLSGYIYDNEDCSYYKNINAPSGIFTIQPEDVTTGMMVYCDMDTGSGGWIRGLIRPRAANGYTPTFGPTPVVQPAEAVYQVEVVEEVCQVEVVEERQQAEAVQVVQQAEVVEEVHEPVGTPLSSPVRKIIARERELEELEGEQQPQPDEFVLIRQIPLPLPHIQQKNGIWFQQVIP</sequence>
<comment type="caution">
    <text evidence="3">The sequence shown here is derived from an EMBL/GenBank/DDBJ whole genome shotgun (WGS) entry which is preliminary data.</text>
</comment>
<dbReference type="PROSITE" id="PS51406">
    <property type="entry name" value="FIBRINOGEN_C_2"/>
    <property type="match status" value="1"/>
</dbReference>
<dbReference type="SUPFAM" id="SSF56496">
    <property type="entry name" value="Fibrinogen C-terminal domain-like"/>
    <property type="match status" value="2"/>
</dbReference>
<dbReference type="GO" id="GO:0005615">
    <property type="term" value="C:extracellular space"/>
    <property type="evidence" value="ECO:0007669"/>
    <property type="project" value="TreeGrafter"/>
</dbReference>
<gene>
    <name evidence="3" type="ORF">MEDL_53074</name>
</gene>
<dbReference type="Gene3D" id="3.90.215.10">
    <property type="entry name" value="Gamma Fibrinogen, chain A, domain 1"/>
    <property type="match status" value="2"/>
</dbReference>
<organism evidence="3 4">
    <name type="scientific">Mytilus edulis</name>
    <name type="common">Blue mussel</name>
    <dbReference type="NCBI Taxonomy" id="6550"/>
    <lineage>
        <taxon>Eukaryota</taxon>
        <taxon>Metazoa</taxon>
        <taxon>Spiralia</taxon>
        <taxon>Lophotrochozoa</taxon>
        <taxon>Mollusca</taxon>
        <taxon>Bivalvia</taxon>
        <taxon>Autobranchia</taxon>
        <taxon>Pteriomorphia</taxon>
        <taxon>Mytilida</taxon>
        <taxon>Mytiloidea</taxon>
        <taxon>Mytilidae</taxon>
        <taxon>Mytilinae</taxon>
        <taxon>Mytilus</taxon>
    </lineage>
</organism>
<dbReference type="InterPro" id="IPR036056">
    <property type="entry name" value="Fibrinogen-like_C"/>
</dbReference>
<evidence type="ECO:0000259" key="2">
    <source>
        <dbReference type="PROSITE" id="PS51406"/>
    </source>
</evidence>
<feature type="domain" description="Fibrinogen C-terminal" evidence="2">
    <location>
        <begin position="153"/>
        <end position="255"/>
    </location>
</feature>
<keyword evidence="1" id="KW-1133">Transmembrane helix</keyword>
<evidence type="ECO:0000256" key="1">
    <source>
        <dbReference type="SAM" id="Phobius"/>
    </source>
</evidence>
<keyword evidence="1" id="KW-0472">Membrane</keyword>
<dbReference type="Pfam" id="PF00147">
    <property type="entry name" value="Fibrinogen_C"/>
    <property type="match status" value="2"/>
</dbReference>